<sequence>MEKKPTLPKILNAPSGPRHSGVKANLAQSAAMKFSLIAALVIALAIGSQAASLVKRESPEMPPEVEKIASYFQDLVQNLKALEAPELANKAKAYMEESRAQLQPVVEKLQEQLKPLSSNIEEQIEPLAASVRAQIAPYTNLMQSQIEDMLRFVVDQTKAILPPQ</sequence>
<dbReference type="InterPro" id="IPR006801">
    <property type="entry name" value="ApoA-II"/>
</dbReference>
<gene>
    <name evidence="1" type="ORF">PHYPO_G00125030</name>
</gene>
<name>A0A5N5KR64_PANHP</name>
<dbReference type="GO" id="GO:0005576">
    <property type="term" value="C:extracellular region"/>
    <property type="evidence" value="ECO:0007669"/>
    <property type="project" value="InterPro"/>
</dbReference>
<dbReference type="EMBL" id="VFJC01000023">
    <property type="protein sequence ID" value="KAB5532863.1"/>
    <property type="molecule type" value="Genomic_DNA"/>
</dbReference>
<dbReference type="GO" id="GO:0042157">
    <property type="term" value="P:lipoprotein metabolic process"/>
    <property type="evidence" value="ECO:0007669"/>
    <property type="project" value="InterPro"/>
</dbReference>
<dbReference type="GO" id="GO:0008289">
    <property type="term" value="F:lipid binding"/>
    <property type="evidence" value="ECO:0007669"/>
    <property type="project" value="InterPro"/>
</dbReference>
<evidence type="ECO:0000313" key="2">
    <source>
        <dbReference type="Proteomes" id="UP000327468"/>
    </source>
</evidence>
<dbReference type="GO" id="GO:0006869">
    <property type="term" value="P:lipid transport"/>
    <property type="evidence" value="ECO:0007669"/>
    <property type="project" value="InterPro"/>
</dbReference>
<protein>
    <submittedName>
        <fullName evidence="1">Uncharacterized protein</fullName>
    </submittedName>
</protein>
<comment type="caution">
    <text evidence="1">The sequence shown here is derived from an EMBL/GenBank/DDBJ whole genome shotgun (WGS) entry which is preliminary data.</text>
</comment>
<dbReference type="Gene3D" id="6.10.250.100">
    <property type="match status" value="1"/>
</dbReference>
<dbReference type="Pfam" id="PF04711">
    <property type="entry name" value="ApoA-II"/>
    <property type="match status" value="1"/>
</dbReference>
<proteinExistence type="predicted"/>
<keyword evidence="2" id="KW-1185">Reference proteome</keyword>
<evidence type="ECO:0000313" key="1">
    <source>
        <dbReference type="EMBL" id="KAB5532863.1"/>
    </source>
</evidence>
<organism evidence="1 2">
    <name type="scientific">Pangasianodon hypophthalmus</name>
    <name type="common">Striped catfish</name>
    <name type="synonym">Helicophagus hypophthalmus</name>
    <dbReference type="NCBI Taxonomy" id="310915"/>
    <lineage>
        <taxon>Eukaryota</taxon>
        <taxon>Metazoa</taxon>
        <taxon>Chordata</taxon>
        <taxon>Craniata</taxon>
        <taxon>Vertebrata</taxon>
        <taxon>Euteleostomi</taxon>
        <taxon>Actinopterygii</taxon>
        <taxon>Neopterygii</taxon>
        <taxon>Teleostei</taxon>
        <taxon>Ostariophysi</taxon>
        <taxon>Siluriformes</taxon>
        <taxon>Pangasiidae</taxon>
        <taxon>Pangasianodon</taxon>
    </lineage>
</organism>
<dbReference type="AlphaFoldDB" id="A0A5N5KR64"/>
<reference evidence="1 2" key="1">
    <citation type="submission" date="2019-06" db="EMBL/GenBank/DDBJ databases">
        <title>A chromosome-scale genome assembly of the striped catfish, Pangasianodon hypophthalmus.</title>
        <authorList>
            <person name="Wen M."/>
            <person name="Zahm M."/>
            <person name="Roques C."/>
            <person name="Cabau C."/>
            <person name="Klopp C."/>
            <person name="Donnadieu C."/>
            <person name="Jouanno E."/>
            <person name="Avarre J.-C."/>
            <person name="Campet M."/>
            <person name="Ha T.T.T."/>
            <person name="Dugue R."/>
            <person name="Lampietro C."/>
            <person name="Louis A."/>
            <person name="Herpin A."/>
            <person name="Echchiki A."/>
            <person name="Berthelot C."/>
            <person name="Parey E."/>
            <person name="Roest-Crollius H."/>
            <person name="Braasch I."/>
            <person name="Postlethwait J."/>
            <person name="Bobe J."/>
            <person name="Montfort J."/>
            <person name="Bouchez O."/>
            <person name="Begum T."/>
            <person name="Schartl M."/>
            <person name="Guiguen Y."/>
        </authorList>
    </citation>
    <scope>NUCLEOTIDE SEQUENCE [LARGE SCALE GENOMIC DNA]</scope>
    <source>
        <strain evidence="1 2">Indonesia</strain>
        <tissue evidence="1">Blood</tissue>
    </source>
</reference>
<accession>A0A5N5KR64</accession>
<dbReference type="Proteomes" id="UP000327468">
    <property type="component" value="Chromosome 22"/>
</dbReference>
<dbReference type="SUPFAM" id="SSF58113">
    <property type="entry name" value="Apolipoprotein A-I"/>
    <property type="match status" value="1"/>
</dbReference>